<protein>
    <submittedName>
        <fullName evidence="1">MmcQ/YjbR family DNA-binding protein</fullName>
    </submittedName>
</protein>
<dbReference type="AlphaFoldDB" id="A0A4Q0U8I8"/>
<dbReference type="Pfam" id="PF04237">
    <property type="entry name" value="YjbR"/>
    <property type="match status" value="1"/>
</dbReference>
<organism evidence="1 2">
    <name type="scientific">Candidatus Amulumruptor caecigallinarius</name>
    <dbReference type="NCBI Taxonomy" id="2109911"/>
    <lineage>
        <taxon>Bacteria</taxon>
        <taxon>Pseudomonadati</taxon>
        <taxon>Bacteroidota</taxon>
        <taxon>Bacteroidia</taxon>
        <taxon>Bacteroidales</taxon>
        <taxon>Muribaculaceae</taxon>
        <taxon>Candidatus Amulumruptor</taxon>
    </lineage>
</organism>
<dbReference type="GO" id="GO:0003677">
    <property type="term" value="F:DNA binding"/>
    <property type="evidence" value="ECO:0007669"/>
    <property type="project" value="UniProtKB-KW"/>
</dbReference>
<reference evidence="1" key="2">
    <citation type="submission" date="2021-09" db="EMBL/GenBank/DDBJ databases">
        <authorList>
            <person name="Gilroy R."/>
        </authorList>
    </citation>
    <scope>NUCLEOTIDE SEQUENCE</scope>
    <source>
        <strain evidence="1">4100</strain>
    </source>
</reference>
<keyword evidence="1" id="KW-0238">DNA-binding</keyword>
<proteinExistence type="predicted"/>
<dbReference type="EMBL" id="DYXT01000017">
    <property type="protein sequence ID" value="HJE38680.1"/>
    <property type="molecule type" value="Genomic_DNA"/>
</dbReference>
<dbReference type="Gene3D" id="3.90.1150.30">
    <property type="match status" value="1"/>
</dbReference>
<dbReference type="PANTHER" id="PTHR35145">
    <property type="entry name" value="CYTOPLASMIC PROTEIN-RELATED"/>
    <property type="match status" value="1"/>
</dbReference>
<comment type="caution">
    <text evidence="1">The sequence shown here is derived from an EMBL/GenBank/DDBJ whole genome shotgun (WGS) entry which is preliminary data.</text>
</comment>
<dbReference type="PANTHER" id="PTHR35145:SF1">
    <property type="entry name" value="CYTOPLASMIC PROTEIN"/>
    <property type="match status" value="1"/>
</dbReference>
<evidence type="ECO:0000313" key="1">
    <source>
        <dbReference type="EMBL" id="HJE38680.1"/>
    </source>
</evidence>
<accession>A0A4Q0U8I8</accession>
<evidence type="ECO:0000313" key="2">
    <source>
        <dbReference type="Proteomes" id="UP000711407"/>
    </source>
</evidence>
<dbReference type="InterPro" id="IPR058532">
    <property type="entry name" value="YjbR/MT2646/Rv2570-like"/>
</dbReference>
<name>A0A4Q0U8I8_9BACT</name>
<dbReference type="InterPro" id="IPR007351">
    <property type="entry name" value="YjbR"/>
</dbReference>
<reference evidence="1" key="1">
    <citation type="journal article" date="2021" name="PeerJ">
        <title>Extensive microbial diversity within the chicken gut microbiome revealed by metagenomics and culture.</title>
        <authorList>
            <person name="Gilroy R."/>
            <person name="Ravi A."/>
            <person name="Getino M."/>
            <person name="Pursley I."/>
            <person name="Horton D.L."/>
            <person name="Alikhan N.F."/>
            <person name="Baker D."/>
            <person name="Gharbi K."/>
            <person name="Hall N."/>
            <person name="Watson M."/>
            <person name="Adriaenssens E.M."/>
            <person name="Foster-Nyarko E."/>
            <person name="Jarju S."/>
            <person name="Secka A."/>
            <person name="Antonio M."/>
            <person name="Oren A."/>
            <person name="Chaudhuri R.R."/>
            <person name="La Ragione R."/>
            <person name="Hildebrand F."/>
            <person name="Pallen M.J."/>
        </authorList>
    </citation>
    <scope>NUCLEOTIDE SEQUENCE</scope>
    <source>
        <strain evidence="1">4100</strain>
    </source>
</reference>
<gene>
    <name evidence="1" type="ORF">K8V47_02805</name>
</gene>
<sequence>MDIEQVREISLSINPHIEECSPFAELGHPDIAFKIAGKIFAYLCVPDGPSCHHADDSSLIVLKSDPDKALELRDRYVNVVEPAWHWNKKYWNQVHYRELPSAILHELIEHSFNQVAAKLPKKTKIGLGIVESRSDKA</sequence>
<dbReference type="InterPro" id="IPR038056">
    <property type="entry name" value="YjbR-like_sf"/>
</dbReference>
<dbReference type="SUPFAM" id="SSF142906">
    <property type="entry name" value="YjbR-like"/>
    <property type="match status" value="1"/>
</dbReference>
<dbReference type="Proteomes" id="UP000711407">
    <property type="component" value="Unassembled WGS sequence"/>
</dbReference>